<dbReference type="GO" id="GO:0046417">
    <property type="term" value="P:chorismate metabolic process"/>
    <property type="evidence" value="ECO:0007669"/>
    <property type="project" value="InterPro"/>
</dbReference>
<dbReference type="SUPFAM" id="SSF48600">
    <property type="entry name" value="Chorismate mutase II"/>
    <property type="match status" value="1"/>
</dbReference>
<evidence type="ECO:0000256" key="2">
    <source>
        <dbReference type="SAM" id="MobiDB-lite"/>
    </source>
</evidence>
<protein>
    <submittedName>
        <fullName evidence="4">Chorismate mutase related enzymes</fullName>
    </submittedName>
</protein>
<dbReference type="PANTHER" id="PTHR38041:SF1">
    <property type="entry name" value="CHORISMATE MUTASE"/>
    <property type="match status" value="1"/>
</dbReference>
<evidence type="ECO:0000259" key="3">
    <source>
        <dbReference type="PROSITE" id="PS51168"/>
    </source>
</evidence>
<name>A0A1G8JP08_9NOCA</name>
<keyword evidence="1" id="KW-0413">Isomerase</keyword>
<dbReference type="PROSITE" id="PS51168">
    <property type="entry name" value="CHORISMATE_MUT_2"/>
    <property type="match status" value="1"/>
</dbReference>
<feature type="region of interest" description="Disordered" evidence="2">
    <location>
        <begin position="1"/>
        <end position="30"/>
    </location>
</feature>
<dbReference type="RefSeq" id="WP_246442039.1">
    <property type="nucleotide sequence ID" value="NZ_CP048813.1"/>
</dbReference>
<proteinExistence type="predicted"/>
<dbReference type="InterPro" id="IPR051331">
    <property type="entry name" value="Chorismate_mutase-related"/>
</dbReference>
<dbReference type="PANTHER" id="PTHR38041">
    <property type="entry name" value="CHORISMATE MUTASE"/>
    <property type="match status" value="1"/>
</dbReference>
<evidence type="ECO:0000313" key="4">
    <source>
        <dbReference type="EMBL" id="SDI32916.1"/>
    </source>
</evidence>
<dbReference type="Pfam" id="PF01817">
    <property type="entry name" value="CM_2"/>
    <property type="match status" value="1"/>
</dbReference>
<dbReference type="InterPro" id="IPR002701">
    <property type="entry name" value="CM_II_prokaryot"/>
</dbReference>
<dbReference type="Gene3D" id="1.20.59.10">
    <property type="entry name" value="Chorismate mutase"/>
    <property type="match status" value="1"/>
</dbReference>
<dbReference type="SMART" id="SM00830">
    <property type="entry name" value="CM_2"/>
    <property type="match status" value="1"/>
</dbReference>
<keyword evidence="5" id="KW-1185">Reference proteome</keyword>
<feature type="domain" description="Chorismate mutase" evidence="3">
    <location>
        <begin position="53"/>
        <end position="144"/>
    </location>
</feature>
<dbReference type="EMBL" id="FNDN01000006">
    <property type="protein sequence ID" value="SDI32916.1"/>
    <property type="molecule type" value="Genomic_DNA"/>
</dbReference>
<reference evidence="4 5" key="1">
    <citation type="submission" date="2016-10" db="EMBL/GenBank/DDBJ databases">
        <authorList>
            <person name="de Groot N.N."/>
        </authorList>
    </citation>
    <scope>NUCLEOTIDE SEQUENCE [LARGE SCALE GENOMIC DNA]</scope>
    <source>
        <strain evidence="4 5">DSM 44892</strain>
    </source>
</reference>
<organism evidence="4 5">
    <name type="scientific">Rhodococcus triatomae</name>
    <dbReference type="NCBI Taxonomy" id="300028"/>
    <lineage>
        <taxon>Bacteria</taxon>
        <taxon>Bacillati</taxon>
        <taxon>Actinomycetota</taxon>
        <taxon>Actinomycetes</taxon>
        <taxon>Mycobacteriales</taxon>
        <taxon>Nocardiaceae</taxon>
        <taxon>Rhodococcus</taxon>
    </lineage>
</organism>
<dbReference type="GO" id="GO:0004106">
    <property type="term" value="F:chorismate mutase activity"/>
    <property type="evidence" value="ECO:0007669"/>
    <property type="project" value="InterPro"/>
</dbReference>
<gene>
    <name evidence="4" type="ORF">SAMN05444695_106245</name>
</gene>
<dbReference type="InterPro" id="IPR036979">
    <property type="entry name" value="CM_dom_sf"/>
</dbReference>
<dbReference type="Proteomes" id="UP000183263">
    <property type="component" value="Unassembled WGS sequence"/>
</dbReference>
<dbReference type="AlphaFoldDB" id="A0A1G8JP08"/>
<evidence type="ECO:0000256" key="1">
    <source>
        <dbReference type="ARBA" id="ARBA00023235"/>
    </source>
</evidence>
<dbReference type="InterPro" id="IPR036263">
    <property type="entry name" value="Chorismate_II_sf"/>
</dbReference>
<sequence length="157" mass="17223">MNRSVDYPSATRSRRGGAYRSTQWTSADGTEGIPVTIDRGLMQIPGDPHSGPDGTVDDLAGLRAALDEVDFRLLDAVRDRVELCRRVGAVKARTDVPVVQPGRMDLVHRRAREYAEDNGLSTAFVDRLFDLLIDEACRVEDTVTGTGSRPREDGGPR</sequence>
<evidence type="ECO:0000313" key="5">
    <source>
        <dbReference type="Proteomes" id="UP000183263"/>
    </source>
</evidence>
<accession>A0A1G8JP08</accession>
<dbReference type="GO" id="GO:0009697">
    <property type="term" value="P:salicylic acid biosynthetic process"/>
    <property type="evidence" value="ECO:0007669"/>
    <property type="project" value="TreeGrafter"/>
</dbReference>